<dbReference type="RefSeq" id="WP_013031352.1">
    <property type="nucleotide sequence ID" value="NC_013960.1"/>
</dbReference>
<evidence type="ECO:0000313" key="5">
    <source>
        <dbReference type="EMBL" id="ADE13456.1"/>
    </source>
</evidence>
<dbReference type="GO" id="GO:0046872">
    <property type="term" value="F:metal ion binding"/>
    <property type="evidence" value="ECO:0007669"/>
    <property type="project" value="InterPro"/>
</dbReference>
<dbReference type="PROSITE" id="PS50937">
    <property type="entry name" value="HTH_MERR_2"/>
    <property type="match status" value="1"/>
</dbReference>
<reference evidence="6" key="1">
    <citation type="submission" date="2010-04" db="EMBL/GenBank/DDBJ databases">
        <title>Complete genome sequence of Nitrosococcus halophilus Nc4, a salt-adapted, aerobic obligate ammonia-oxidizing sulfur purple bacterium.</title>
        <authorList>
            <consortium name="US DOE Joint Genome Institute"/>
            <person name="Campbell M.A."/>
            <person name="Malfatti S.A."/>
            <person name="Chain P.S.G."/>
            <person name="Heidelberg J.F."/>
            <person name="Ward B.B."/>
            <person name="Klotz M.G."/>
        </authorList>
    </citation>
    <scope>NUCLEOTIDE SEQUENCE [LARGE SCALE GENOMIC DNA]</scope>
    <source>
        <strain evidence="6">Nc4</strain>
    </source>
</reference>
<dbReference type="SUPFAM" id="SSF52242">
    <property type="entry name" value="Cobalamin (vitamin B12)-binding domain"/>
    <property type="match status" value="1"/>
</dbReference>
<dbReference type="SUPFAM" id="SSF46955">
    <property type="entry name" value="Putative DNA-binding domain"/>
    <property type="match status" value="1"/>
</dbReference>
<accession>D5BUQ6</accession>
<keyword evidence="2" id="KW-0238">DNA-binding</keyword>
<dbReference type="InterPro" id="IPR036724">
    <property type="entry name" value="Cobalamin-bd_sf"/>
</dbReference>
<dbReference type="HOGENOM" id="CLU_045945_3_1_6"/>
<evidence type="ECO:0000256" key="3">
    <source>
        <dbReference type="ARBA" id="ARBA00023163"/>
    </source>
</evidence>
<dbReference type="Gene3D" id="1.10.1240.10">
    <property type="entry name" value="Methionine synthase domain"/>
    <property type="match status" value="1"/>
</dbReference>
<keyword evidence="1" id="KW-0805">Transcription regulation</keyword>
<dbReference type="Proteomes" id="UP000001844">
    <property type="component" value="Chromosome"/>
</dbReference>
<gene>
    <name evidence="5" type="ordered locus">Nhal_0255</name>
</gene>
<evidence type="ECO:0000256" key="2">
    <source>
        <dbReference type="ARBA" id="ARBA00023125"/>
    </source>
</evidence>
<dbReference type="STRING" id="472759.Nhal_0255"/>
<organism evidence="5 6">
    <name type="scientific">Nitrosococcus halophilus (strain Nc4)</name>
    <dbReference type="NCBI Taxonomy" id="472759"/>
    <lineage>
        <taxon>Bacteria</taxon>
        <taxon>Pseudomonadati</taxon>
        <taxon>Pseudomonadota</taxon>
        <taxon>Gammaproteobacteria</taxon>
        <taxon>Chromatiales</taxon>
        <taxon>Chromatiaceae</taxon>
        <taxon>Nitrosococcus</taxon>
    </lineage>
</organism>
<sequence>MASSKSQEGTPEALYPIREVALRTGVNPVTLRAWERRYGLIKPRRTPKGHRLYSEADINLVHRIVTLLSSGLAISQIRPLLEKPETASEIGEAMATTTWKEQAEALLEAIRHFNENAIDAIYHNAFSLYPTELTLRRLLQPMLDNLRQDRERLELGAAEESFFKNYLKYRLGARIQQQNPRNSGPRLLFACLPNDHSEMELLLNAFVIVSHNYRALLLGENVPLAQMTQAANKARCQGVMLQGNVAPTPHIIESELPELVQKLSVPVFIMGQTAARFEYEISAQGAIPLPMDFHPLLEKLNTQLAHQDYSPQTN</sequence>
<dbReference type="InterPro" id="IPR009061">
    <property type="entry name" value="DNA-bd_dom_put_sf"/>
</dbReference>
<evidence type="ECO:0000313" key="6">
    <source>
        <dbReference type="Proteomes" id="UP000001844"/>
    </source>
</evidence>
<name>D5BUQ6_NITHN</name>
<dbReference type="InterPro" id="IPR047057">
    <property type="entry name" value="MerR_fam"/>
</dbReference>
<dbReference type="KEGG" id="nhl:Nhal_0255"/>
<dbReference type="GO" id="GO:0031419">
    <property type="term" value="F:cobalamin binding"/>
    <property type="evidence" value="ECO:0007669"/>
    <property type="project" value="InterPro"/>
</dbReference>
<dbReference type="EMBL" id="CP001798">
    <property type="protein sequence ID" value="ADE13456.1"/>
    <property type="molecule type" value="Genomic_DNA"/>
</dbReference>
<dbReference type="PANTHER" id="PTHR30204:SF67">
    <property type="entry name" value="HTH-TYPE TRANSCRIPTIONAL REGULATOR MLRA-RELATED"/>
    <property type="match status" value="1"/>
</dbReference>
<dbReference type="eggNOG" id="COG0789">
    <property type="taxonomic scope" value="Bacteria"/>
</dbReference>
<dbReference type="Gene3D" id="3.40.50.280">
    <property type="entry name" value="Cobalamin-binding domain"/>
    <property type="match status" value="1"/>
</dbReference>
<dbReference type="GO" id="GO:0003677">
    <property type="term" value="F:DNA binding"/>
    <property type="evidence" value="ECO:0007669"/>
    <property type="project" value="UniProtKB-KW"/>
</dbReference>
<dbReference type="GO" id="GO:0003700">
    <property type="term" value="F:DNA-binding transcription factor activity"/>
    <property type="evidence" value="ECO:0007669"/>
    <property type="project" value="InterPro"/>
</dbReference>
<dbReference type="InterPro" id="IPR000551">
    <property type="entry name" value="MerR-type_HTH_dom"/>
</dbReference>
<dbReference type="CDD" id="cd01104">
    <property type="entry name" value="HTH_MlrA-CarA"/>
    <property type="match status" value="1"/>
</dbReference>
<dbReference type="InterPro" id="IPR036594">
    <property type="entry name" value="Meth_synthase_dom"/>
</dbReference>
<dbReference type="AlphaFoldDB" id="D5BUQ6"/>
<keyword evidence="3" id="KW-0804">Transcription</keyword>
<dbReference type="Pfam" id="PF13411">
    <property type="entry name" value="MerR_1"/>
    <property type="match status" value="1"/>
</dbReference>
<feature type="domain" description="HTH merR-type" evidence="4">
    <location>
        <begin position="14"/>
        <end position="83"/>
    </location>
</feature>
<proteinExistence type="predicted"/>
<protein>
    <submittedName>
        <fullName evidence="5">Regulatory protein MerR</fullName>
    </submittedName>
</protein>
<dbReference type="Gene3D" id="1.10.1660.10">
    <property type="match status" value="1"/>
</dbReference>
<evidence type="ECO:0000259" key="4">
    <source>
        <dbReference type="PROSITE" id="PS50937"/>
    </source>
</evidence>
<evidence type="ECO:0000256" key="1">
    <source>
        <dbReference type="ARBA" id="ARBA00023015"/>
    </source>
</evidence>
<dbReference type="SMART" id="SM00422">
    <property type="entry name" value="HTH_MERR"/>
    <property type="match status" value="1"/>
</dbReference>
<dbReference type="PANTHER" id="PTHR30204">
    <property type="entry name" value="REDOX-CYCLING DRUG-SENSING TRANSCRIPTIONAL ACTIVATOR SOXR"/>
    <property type="match status" value="1"/>
</dbReference>
<keyword evidence="6" id="KW-1185">Reference proteome</keyword>